<keyword evidence="3" id="KW-0663">Pyridoxal phosphate</keyword>
<feature type="domain" description="Tryptophan synthase beta chain-like PALP" evidence="5">
    <location>
        <begin position="22"/>
        <end position="312"/>
    </location>
</feature>
<evidence type="ECO:0000259" key="5">
    <source>
        <dbReference type="Pfam" id="PF00291"/>
    </source>
</evidence>
<dbReference type="PANTHER" id="PTHR48078">
    <property type="entry name" value="THREONINE DEHYDRATASE, MITOCHONDRIAL-RELATED"/>
    <property type="match status" value="1"/>
</dbReference>
<dbReference type="InterPro" id="IPR050147">
    <property type="entry name" value="Ser/Thr_Dehydratase"/>
</dbReference>
<gene>
    <name evidence="6" type="ORF">PTE30175_03475</name>
</gene>
<dbReference type="InterPro" id="IPR001926">
    <property type="entry name" value="TrpB-like_PALP"/>
</dbReference>
<dbReference type="EMBL" id="CABPRZ010000015">
    <property type="protein sequence ID" value="VVE29411.1"/>
    <property type="molecule type" value="Genomic_DNA"/>
</dbReference>
<dbReference type="GO" id="GO:0009097">
    <property type="term" value="P:isoleucine biosynthetic process"/>
    <property type="evidence" value="ECO:0007669"/>
    <property type="project" value="TreeGrafter"/>
</dbReference>
<protein>
    <submittedName>
        <fullName evidence="6">Serine dehydratase</fullName>
    </submittedName>
</protein>
<dbReference type="GO" id="GO:0003941">
    <property type="term" value="F:L-serine ammonia-lyase activity"/>
    <property type="evidence" value="ECO:0007669"/>
    <property type="project" value="TreeGrafter"/>
</dbReference>
<dbReference type="GO" id="GO:0004794">
    <property type="term" value="F:threonine deaminase activity"/>
    <property type="evidence" value="ECO:0007669"/>
    <property type="project" value="TreeGrafter"/>
</dbReference>
<evidence type="ECO:0000256" key="4">
    <source>
        <dbReference type="ARBA" id="ARBA00023239"/>
    </source>
</evidence>
<dbReference type="GO" id="GO:0006567">
    <property type="term" value="P:L-threonine catabolic process"/>
    <property type="evidence" value="ECO:0007669"/>
    <property type="project" value="TreeGrafter"/>
</dbReference>
<dbReference type="InterPro" id="IPR000634">
    <property type="entry name" value="Ser/Thr_deHydtase_PyrdxlP-BS"/>
</dbReference>
<dbReference type="InterPro" id="IPR036052">
    <property type="entry name" value="TrpB-like_PALP_sf"/>
</dbReference>
<dbReference type="PANTHER" id="PTHR48078:SF6">
    <property type="entry name" value="L-THREONINE DEHYDRATASE CATABOLIC TDCB"/>
    <property type="match status" value="1"/>
</dbReference>
<dbReference type="SUPFAM" id="SSF53686">
    <property type="entry name" value="Tryptophan synthase beta subunit-like PLP-dependent enzymes"/>
    <property type="match status" value="1"/>
</dbReference>
<accession>A0A5E4WXV0</accession>
<evidence type="ECO:0000313" key="6">
    <source>
        <dbReference type="EMBL" id="VVE29411.1"/>
    </source>
</evidence>
<dbReference type="Gene3D" id="3.40.50.1100">
    <property type="match status" value="2"/>
</dbReference>
<dbReference type="CDD" id="cd01562">
    <property type="entry name" value="Thr-dehyd"/>
    <property type="match status" value="1"/>
</dbReference>
<reference evidence="6 7" key="1">
    <citation type="submission" date="2019-08" db="EMBL/GenBank/DDBJ databases">
        <authorList>
            <person name="Peeters C."/>
        </authorList>
    </citation>
    <scope>NUCLEOTIDE SEQUENCE [LARGE SCALE GENOMIC DNA]</scope>
    <source>
        <strain evidence="6 7">LMG 30175</strain>
    </source>
</reference>
<dbReference type="GO" id="GO:0006565">
    <property type="term" value="P:L-serine catabolic process"/>
    <property type="evidence" value="ECO:0007669"/>
    <property type="project" value="TreeGrafter"/>
</dbReference>
<keyword evidence="7" id="KW-1185">Reference proteome</keyword>
<evidence type="ECO:0000256" key="1">
    <source>
        <dbReference type="ARBA" id="ARBA00001933"/>
    </source>
</evidence>
<dbReference type="PROSITE" id="PS00165">
    <property type="entry name" value="DEHYDRATASE_SER_THR"/>
    <property type="match status" value="1"/>
</dbReference>
<dbReference type="Proteomes" id="UP000414233">
    <property type="component" value="Unassembled WGS sequence"/>
</dbReference>
<organism evidence="6 7">
    <name type="scientific">Pandoraea terrae</name>
    <dbReference type="NCBI Taxonomy" id="1537710"/>
    <lineage>
        <taxon>Bacteria</taxon>
        <taxon>Pseudomonadati</taxon>
        <taxon>Pseudomonadota</taxon>
        <taxon>Betaproteobacteria</taxon>
        <taxon>Burkholderiales</taxon>
        <taxon>Burkholderiaceae</taxon>
        <taxon>Pandoraea</taxon>
    </lineage>
</organism>
<evidence type="ECO:0000313" key="7">
    <source>
        <dbReference type="Proteomes" id="UP000414233"/>
    </source>
</evidence>
<name>A0A5E4WXV0_9BURK</name>
<comment type="similarity">
    <text evidence="2">Belongs to the serine/threonine dehydratase family.</text>
</comment>
<dbReference type="FunFam" id="3.40.50.1100:FF:000005">
    <property type="entry name" value="Threonine dehydratase catabolic"/>
    <property type="match status" value="1"/>
</dbReference>
<proteinExistence type="inferred from homology"/>
<dbReference type="AlphaFoldDB" id="A0A5E4WXV0"/>
<keyword evidence="4" id="KW-0456">Lyase</keyword>
<dbReference type="GO" id="GO:0030170">
    <property type="term" value="F:pyridoxal phosphate binding"/>
    <property type="evidence" value="ECO:0007669"/>
    <property type="project" value="InterPro"/>
</dbReference>
<dbReference type="Pfam" id="PF00291">
    <property type="entry name" value="PALP"/>
    <property type="match status" value="1"/>
</dbReference>
<evidence type="ECO:0000256" key="3">
    <source>
        <dbReference type="ARBA" id="ARBA00022898"/>
    </source>
</evidence>
<sequence>MENCTLGMEDIRQAADRLGGSIVRTPVLASPMLDAAAGCRVFVKAEPLQLTGSFKIRGAMNKMLTLGAERLRRGVITYSAGNHGQGVAAGARLLGCPAVIVLPDTAPAIKVENCRWWGAEIVFYSPDTQDRETVTVAIARERGMTFIPPFDDIDVMAGQGTLGLELVEQLAKRNVVPDVVLVNCSGGGLASGVITAIKHAFAHTQCYVVEPTGFEKMGRSLRSGRPEHNPTVPKTLMDAISGPVVGALPLRTLLTHDVRGISVTDDEALQAVAHAFRWLKLVVEPGGAAGLAAVLARKVALDGKRVALVCSGGNVDPAVYARALTHS</sequence>
<evidence type="ECO:0000256" key="2">
    <source>
        <dbReference type="ARBA" id="ARBA00010869"/>
    </source>
</evidence>
<comment type="cofactor">
    <cofactor evidence="1">
        <name>pyridoxal 5'-phosphate</name>
        <dbReference type="ChEBI" id="CHEBI:597326"/>
    </cofactor>
</comment>
<dbReference type="OrthoDB" id="9811476at2"/>